<evidence type="ECO:0000313" key="1">
    <source>
        <dbReference type="EMBL" id="KXF79482.1"/>
    </source>
</evidence>
<dbReference type="Pfam" id="PF13481">
    <property type="entry name" value="AAA_25"/>
    <property type="match status" value="1"/>
</dbReference>
<accession>A0A135I209</accession>
<dbReference type="EMBL" id="LNTU01000001">
    <property type="protein sequence ID" value="KXF79482.1"/>
    <property type="molecule type" value="Genomic_DNA"/>
</dbReference>
<sequence>MKAEQRDEPARKLLRETPRAAPIAANDNRPATAVNAQHLLSMEFPPVVYVVPGVIAEGLTILGGRPKLGKSWLALDMCIAVASGGHVLGAECEKGDALYLALEDNQRRLQDRLRTLLPPLKSLQPDLLRLELDTEAPKIDAGLIGRLDAWRMQASKPRLVVVDTLAMVRPAKKRTQDSYEADYAALSPLQKWAGEHRVAVVVVTHVRKMEASDPLEMISGTNGLTGAADSILVLNRDTDGPKLYGRGRDIEELEKALRFDNGKWSVLGDADDVKRSAERRAVLAALDDAISPMSPAEIAKVIGKPKGNLNVLLTKMVKDGEAIKVAYGLYMHPGKTG</sequence>
<gene>
    <name evidence="1" type="ORF">ATN84_01780</name>
</gene>
<dbReference type="InterPro" id="IPR027417">
    <property type="entry name" value="P-loop_NTPase"/>
</dbReference>
<dbReference type="SUPFAM" id="SSF52540">
    <property type="entry name" value="P-loop containing nucleoside triphosphate hydrolases"/>
    <property type="match status" value="1"/>
</dbReference>
<name>A0A135I209_9HYPH</name>
<proteinExistence type="predicted"/>
<dbReference type="Proteomes" id="UP000070107">
    <property type="component" value="Unassembled WGS sequence"/>
</dbReference>
<dbReference type="Gene3D" id="3.40.50.300">
    <property type="entry name" value="P-loop containing nucleotide triphosphate hydrolases"/>
    <property type="match status" value="1"/>
</dbReference>
<evidence type="ECO:0000313" key="2">
    <source>
        <dbReference type="Proteomes" id="UP000070107"/>
    </source>
</evidence>
<organism evidence="1 2">
    <name type="scientific">Paramesorhizobium deserti</name>
    <dbReference type="NCBI Taxonomy" id="1494590"/>
    <lineage>
        <taxon>Bacteria</taxon>
        <taxon>Pseudomonadati</taxon>
        <taxon>Pseudomonadota</taxon>
        <taxon>Alphaproteobacteria</taxon>
        <taxon>Hyphomicrobiales</taxon>
        <taxon>Phyllobacteriaceae</taxon>
        <taxon>Paramesorhizobium</taxon>
    </lineage>
</organism>
<dbReference type="AlphaFoldDB" id="A0A135I209"/>
<reference evidence="1 2" key="1">
    <citation type="submission" date="2015-11" db="EMBL/GenBank/DDBJ databases">
        <title>Draft genome sequence of Paramesorhizobium deserti A-3-E, a strain highly resistant to diverse beta-lactam antibiotics.</title>
        <authorList>
            <person name="Lv R."/>
            <person name="Yang X."/>
            <person name="Fang N."/>
            <person name="Guo J."/>
            <person name="Luo X."/>
            <person name="Peng F."/>
            <person name="Yang R."/>
            <person name="Cui Y."/>
            <person name="Fang C."/>
            <person name="Song Y."/>
        </authorList>
    </citation>
    <scope>NUCLEOTIDE SEQUENCE [LARGE SCALE GENOMIC DNA]</scope>
    <source>
        <strain evidence="1 2">A-3-E</strain>
    </source>
</reference>
<comment type="caution">
    <text evidence="1">The sequence shown here is derived from an EMBL/GenBank/DDBJ whole genome shotgun (WGS) entry which is preliminary data.</text>
</comment>
<protein>
    <submittedName>
        <fullName evidence="1">Recombinase A</fullName>
    </submittedName>
</protein>
<keyword evidence="2" id="KW-1185">Reference proteome</keyword>
<dbReference type="STRING" id="1494590.ATN84_01780"/>